<dbReference type="Pfam" id="PF01266">
    <property type="entry name" value="DAO"/>
    <property type="match status" value="1"/>
</dbReference>
<comment type="caution">
    <text evidence="4">The sequence shown here is derived from an EMBL/GenBank/DDBJ whole genome shotgun (WGS) entry which is preliminary data.</text>
</comment>
<reference evidence="4 5" key="1">
    <citation type="submission" date="2018-02" db="EMBL/GenBank/DDBJ databases">
        <authorList>
            <person name="Moore K."/>
            <person name="Momper L."/>
        </authorList>
    </citation>
    <scope>NUCLEOTIDE SEQUENCE [LARGE SCALE GENOMIC DNA]</scope>
    <source>
        <strain evidence="4 5">CCALA 015</strain>
    </source>
</reference>
<evidence type="ECO:0000313" key="5">
    <source>
        <dbReference type="Proteomes" id="UP000238218"/>
    </source>
</evidence>
<keyword evidence="2" id="KW-1133">Transmembrane helix</keyword>
<proteinExistence type="predicted"/>
<evidence type="ECO:0000256" key="1">
    <source>
        <dbReference type="ARBA" id="ARBA00023002"/>
    </source>
</evidence>
<name>A0ABX5FCK0_9CHRO</name>
<sequence length="407" mass="42660">MIRTAAGPATPPEPGGSPLAASGTSVIVIGGGIVGLACAWWLQGRGHTVLLLDPAHRLAPGEPPGADPGPGEGPERSGSLAALGVLMADSFHRDRGRAWELRQRSLELWSRWRHDLARRGHRVPYRSGVLLLAADGDEQERLVALGARKRALGLPLEPWDRRRLDQLEPGLPQPSLAGLHSGRDGQLDPGSALAALAADGRERGLTVRAEAAVALRPEGDGWRVELAGGGVERAAWVVLAAGSASGTLLEAAAGLAAGVNLGGDGGPRVLEPVLGQALELELDSPLPTHWPGAVVWRGINLVPRPDLEGGRRLWLGATLEPGREADPDQLSGLRDLGGSAPAWLRQARVVRRWQGLRPRPVGRPAPLLEQPAPGLLLASGHYRNGILLAPASAAWVAEQIEARPSGA</sequence>
<keyword evidence="2" id="KW-0472">Membrane</keyword>
<dbReference type="SUPFAM" id="SSF54373">
    <property type="entry name" value="FAD-linked reductases, C-terminal domain"/>
    <property type="match status" value="1"/>
</dbReference>
<dbReference type="InterPro" id="IPR036188">
    <property type="entry name" value="FAD/NAD-bd_sf"/>
</dbReference>
<reference evidence="4 5" key="2">
    <citation type="submission" date="2018-03" db="EMBL/GenBank/DDBJ databases">
        <title>The ancient ancestry and fast evolution of plastids.</title>
        <authorList>
            <person name="Moore K.R."/>
            <person name="Magnabosco C."/>
            <person name="Momper L."/>
            <person name="Gold D.A."/>
            <person name="Bosak T."/>
            <person name="Fournier G.P."/>
        </authorList>
    </citation>
    <scope>NUCLEOTIDE SEQUENCE [LARGE SCALE GENOMIC DNA]</scope>
    <source>
        <strain evidence="4 5">CCALA 015</strain>
    </source>
</reference>
<organism evidence="4 5">
    <name type="scientific">Aphanothece cf. minutissima CCALA 015</name>
    <dbReference type="NCBI Taxonomy" id="2107695"/>
    <lineage>
        <taxon>Bacteria</taxon>
        <taxon>Bacillati</taxon>
        <taxon>Cyanobacteriota</taxon>
        <taxon>Cyanophyceae</taxon>
        <taxon>Oscillatoriophycideae</taxon>
        <taxon>Chroococcales</taxon>
        <taxon>Aphanothecaceae</taxon>
        <taxon>Aphanothece</taxon>
    </lineage>
</organism>
<dbReference type="PANTHER" id="PTHR13847:SF289">
    <property type="entry name" value="GLYCINE OXIDASE"/>
    <property type="match status" value="1"/>
</dbReference>
<protein>
    <submittedName>
        <fullName evidence="4">FAD-dependent oxidoreductase</fullName>
    </submittedName>
</protein>
<accession>A0ABX5FCK0</accession>
<dbReference type="Gene3D" id="3.50.50.60">
    <property type="entry name" value="FAD/NAD(P)-binding domain"/>
    <property type="match status" value="1"/>
</dbReference>
<dbReference type="Proteomes" id="UP000238218">
    <property type="component" value="Unassembled WGS sequence"/>
</dbReference>
<feature type="domain" description="FAD dependent oxidoreductase" evidence="3">
    <location>
        <begin position="26"/>
        <end position="398"/>
    </location>
</feature>
<gene>
    <name evidence="4" type="ORF">C7B81_02560</name>
</gene>
<dbReference type="SUPFAM" id="SSF51905">
    <property type="entry name" value="FAD/NAD(P)-binding domain"/>
    <property type="match status" value="1"/>
</dbReference>
<dbReference type="PANTHER" id="PTHR13847">
    <property type="entry name" value="SARCOSINE DEHYDROGENASE-RELATED"/>
    <property type="match status" value="1"/>
</dbReference>
<evidence type="ECO:0000313" key="4">
    <source>
        <dbReference type="EMBL" id="PSB39541.1"/>
    </source>
</evidence>
<keyword evidence="1" id="KW-0560">Oxidoreductase</keyword>
<evidence type="ECO:0000256" key="2">
    <source>
        <dbReference type="SAM" id="Phobius"/>
    </source>
</evidence>
<dbReference type="EMBL" id="PVWP01000001">
    <property type="protein sequence ID" value="PSB39541.1"/>
    <property type="molecule type" value="Genomic_DNA"/>
</dbReference>
<dbReference type="InterPro" id="IPR006076">
    <property type="entry name" value="FAD-dep_OxRdtase"/>
</dbReference>
<keyword evidence="5" id="KW-1185">Reference proteome</keyword>
<feature type="transmembrane region" description="Helical" evidence="2">
    <location>
        <begin position="20"/>
        <end position="42"/>
    </location>
</feature>
<dbReference type="Gene3D" id="3.30.9.10">
    <property type="entry name" value="D-Amino Acid Oxidase, subunit A, domain 2"/>
    <property type="match status" value="1"/>
</dbReference>
<keyword evidence="2" id="KW-0812">Transmembrane</keyword>
<evidence type="ECO:0000259" key="3">
    <source>
        <dbReference type="Pfam" id="PF01266"/>
    </source>
</evidence>